<dbReference type="RefSeq" id="WP_013351636.1">
    <property type="nucleotide sequence ID" value="NC_014551.1"/>
</dbReference>
<dbReference type="Pfam" id="PF04203">
    <property type="entry name" value="Sortase"/>
    <property type="match status" value="1"/>
</dbReference>
<dbReference type="Gene3D" id="2.40.260.10">
    <property type="entry name" value="Sortase"/>
    <property type="match status" value="1"/>
</dbReference>
<feature type="active site" description="Acyl-thioester intermediate" evidence="2">
    <location>
        <position position="178"/>
    </location>
</feature>
<proteinExistence type="predicted"/>
<keyword evidence="3" id="KW-0812">Transmembrane</keyword>
<protein>
    <submittedName>
        <fullName evidence="4">Secreted enzyme sortase</fullName>
    </submittedName>
</protein>
<dbReference type="GO" id="GO:0016787">
    <property type="term" value="F:hydrolase activity"/>
    <property type="evidence" value="ECO:0007669"/>
    <property type="project" value="UniProtKB-KW"/>
</dbReference>
<dbReference type="KEGG" id="bao:BAMF_1016"/>
<dbReference type="InterPro" id="IPR053525">
    <property type="entry name" value="Sortase_D"/>
</dbReference>
<feature type="transmembrane region" description="Helical" evidence="3">
    <location>
        <begin position="6"/>
        <end position="24"/>
    </location>
</feature>
<feature type="active site" description="Proton donor/acceptor" evidence="2">
    <location>
        <position position="120"/>
    </location>
</feature>
<evidence type="ECO:0000313" key="4">
    <source>
        <dbReference type="EMBL" id="CBI42142.1"/>
    </source>
</evidence>
<evidence type="ECO:0000256" key="2">
    <source>
        <dbReference type="PIRSR" id="PIRSR605754-1"/>
    </source>
</evidence>
<evidence type="ECO:0000256" key="3">
    <source>
        <dbReference type="SAM" id="Phobius"/>
    </source>
</evidence>
<dbReference type="InterPro" id="IPR041999">
    <property type="entry name" value="Sortase_D_1"/>
</dbReference>
<dbReference type="InterPro" id="IPR023365">
    <property type="entry name" value="Sortase_dom-sf"/>
</dbReference>
<reference evidence="4 5" key="1">
    <citation type="journal article" date="2011" name="Int. J. Syst. Evol. Microbiol.">
        <title>Relationship of Bacillus amyloliquefaciens clades associated with strains DSM 7T and FZB42T: a proposal for Bacillus amyloliquefaciens subsp. amyloliquefaciens subsp. nov. and Bacillus amyloliquefaciens subsp. plantarum subsp. nov. based on complete genome sequence comparisons.</title>
        <authorList>
            <person name="Borriss R."/>
            <person name="Chen X.H."/>
            <person name="Rueckert C."/>
            <person name="Blom J."/>
            <person name="Becker A."/>
            <person name="Baumgarth B."/>
            <person name="Fan B."/>
            <person name="Pukall R."/>
            <person name="Schumann P."/>
            <person name="Sproer C."/>
            <person name="Junge H."/>
            <person name="Vater J."/>
            <person name="Puhler A."/>
            <person name="Klenk H.P."/>
        </authorList>
    </citation>
    <scope>NUCLEOTIDE SEQUENCE [LARGE SCALE GENOMIC DNA]</scope>
    <source>
        <strain evidence="5">DSM 7</strain>
    </source>
</reference>
<organism evidence="4 5">
    <name type="scientific">Bacillus amyloliquefaciens (strain ATCC 23350 / DSM 7 / BCRC 11601 / CCUG 28519 / NBRC 15535 / NRRL B-14393 / F)</name>
    <dbReference type="NCBI Taxonomy" id="692420"/>
    <lineage>
        <taxon>Bacteria</taxon>
        <taxon>Bacillati</taxon>
        <taxon>Bacillota</taxon>
        <taxon>Bacilli</taxon>
        <taxon>Bacillales</taxon>
        <taxon>Bacillaceae</taxon>
        <taxon>Bacillus</taxon>
        <taxon>Bacillus amyloliquefaciens group</taxon>
    </lineage>
</organism>
<keyword evidence="1" id="KW-0378">Hydrolase</keyword>
<dbReference type="EMBL" id="FN597644">
    <property type="protein sequence ID" value="CBI42142.1"/>
    <property type="molecule type" value="Genomic_DNA"/>
</dbReference>
<keyword evidence="3" id="KW-0472">Membrane</keyword>
<dbReference type="AlphaFoldDB" id="A0A9P1NGT5"/>
<dbReference type="SUPFAM" id="SSF63817">
    <property type="entry name" value="Sortase"/>
    <property type="match status" value="1"/>
</dbReference>
<dbReference type="NCBIfam" id="NF033746">
    <property type="entry name" value="class_D_sortase"/>
    <property type="match status" value="1"/>
</dbReference>
<dbReference type="Proteomes" id="UP000006562">
    <property type="component" value="Chromosome"/>
</dbReference>
<dbReference type="InterPro" id="IPR005754">
    <property type="entry name" value="Sortase"/>
</dbReference>
<reference evidence="5" key="2">
    <citation type="journal article" date="2011" name="J. Biotechnol.">
        <title>Genome sequence of B. amyloliquefaciens type strain DSM7(T) reveals differences to plant-associated B. amyloliquefaciens FZB42.</title>
        <authorList>
            <person name="Ruckert C."/>
            <person name="Blom J."/>
            <person name="Chen X."/>
            <person name="Reva O."/>
            <person name="Borriss R."/>
        </authorList>
    </citation>
    <scope>NUCLEOTIDE SEQUENCE [LARGE SCALE GENOMIC DNA]</scope>
    <source>
        <strain evidence="5">DSM 7</strain>
    </source>
</reference>
<keyword evidence="3" id="KW-1133">Transmembrane helix</keyword>
<accession>A0A9P1NGT5</accession>
<dbReference type="CDD" id="cd05828">
    <property type="entry name" value="Sortase_D_1"/>
    <property type="match status" value="1"/>
</dbReference>
<evidence type="ECO:0000313" key="5">
    <source>
        <dbReference type="Proteomes" id="UP000006562"/>
    </source>
</evidence>
<keyword evidence="5" id="KW-1185">Reference proteome</keyword>
<dbReference type="NCBIfam" id="TIGR01076">
    <property type="entry name" value="sortase_fam"/>
    <property type="match status" value="1"/>
</dbReference>
<evidence type="ECO:0000256" key="1">
    <source>
        <dbReference type="ARBA" id="ARBA00022801"/>
    </source>
</evidence>
<sequence>MNKLKHIPLLVIIIGVIITCYGSWKIVDSHMKTNQSLEEAKKAAEPVLAKKETNRAALAQRKKEFHPKTGEASGILEIPKIDADLPIVEGTDADDLAKGVGHYKDSYYPDEHGQIVLSGHRDTVFRRTGELKKGDRLNVILSYGTFSYKIRHTKIVSRDDTSVITLQHEREELILTTCYPFSYIGNAPKRYIIYADPV</sequence>
<gene>
    <name evidence="4" type="primary">yhcS</name>
    <name evidence="4" type="ordered locus">BAMF_1016</name>
</gene>
<name>A0A9P1NGT5_BACAS</name>